<keyword evidence="2" id="KW-1185">Reference proteome</keyword>
<dbReference type="Proteomes" id="UP000235220">
    <property type="component" value="Chromosome 14"/>
</dbReference>
<organism evidence="2 3">
    <name type="scientific">Juglans regia</name>
    <name type="common">English walnut</name>
    <dbReference type="NCBI Taxonomy" id="51240"/>
    <lineage>
        <taxon>Eukaryota</taxon>
        <taxon>Viridiplantae</taxon>
        <taxon>Streptophyta</taxon>
        <taxon>Embryophyta</taxon>
        <taxon>Tracheophyta</taxon>
        <taxon>Spermatophyta</taxon>
        <taxon>Magnoliopsida</taxon>
        <taxon>eudicotyledons</taxon>
        <taxon>Gunneridae</taxon>
        <taxon>Pentapetalae</taxon>
        <taxon>rosids</taxon>
        <taxon>fabids</taxon>
        <taxon>Fagales</taxon>
        <taxon>Juglandaceae</taxon>
        <taxon>Juglans</taxon>
    </lineage>
</organism>
<dbReference type="KEGG" id="jre:118344579"/>
<accession>A0A6P9E0G5</accession>
<dbReference type="InParanoid" id="A0A6P9E0G5"/>
<evidence type="ECO:0000259" key="1">
    <source>
        <dbReference type="Pfam" id="PF14111"/>
    </source>
</evidence>
<dbReference type="PANTHER" id="PTHR31286">
    <property type="entry name" value="GLYCINE-RICH CELL WALL STRUCTURAL PROTEIN 1.8-LIKE"/>
    <property type="match status" value="1"/>
</dbReference>
<dbReference type="PANTHER" id="PTHR31286:SF62">
    <property type="entry name" value="ZINC FINGER, CCHC-TYPE-LIKE PROTEIN"/>
    <property type="match status" value="1"/>
</dbReference>
<dbReference type="Pfam" id="PF14111">
    <property type="entry name" value="DUF4283"/>
    <property type="match status" value="1"/>
</dbReference>
<dbReference type="OrthoDB" id="1743559at2759"/>
<feature type="domain" description="DUF4283" evidence="1">
    <location>
        <begin position="29"/>
        <end position="101"/>
    </location>
</feature>
<dbReference type="GeneID" id="118344579"/>
<gene>
    <name evidence="3" type="primary">LOC118344579</name>
</gene>
<protein>
    <submittedName>
        <fullName evidence="3">Uncharacterized protein LOC118344579</fullName>
    </submittedName>
</protein>
<dbReference type="AlphaFoldDB" id="A0A6P9E0G5"/>
<evidence type="ECO:0000313" key="3">
    <source>
        <dbReference type="RefSeq" id="XP_035541505.1"/>
    </source>
</evidence>
<dbReference type="FunCoup" id="A0A6P9E0G5">
    <property type="interactions" value="4"/>
</dbReference>
<dbReference type="RefSeq" id="XP_035541505.1">
    <property type="nucleotide sequence ID" value="XM_035685612.1"/>
</dbReference>
<dbReference type="InterPro" id="IPR025558">
    <property type="entry name" value="DUF4283"/>
</dbReference>
<reference evidence="3" key="1">
    <citation type="submission" date="2025-08" db="UniProtKB">
        <authorList>
            <consortium name="RefSeq"/>
        </authorList>
    </citation>
    <scope>IDENTIFICATION</scope>
    <source>
        <tissue evidence="3">Leaves</tissue>
    </source>
</reference>
<evidence type="ECO:0000313" key="2">
    <source>
        <dbReference type="Proteomes" id="UP000235220"/>
    </source>
</evidence>
<sequence>MEEVWDRLKLNEENMPIAINLGEEFLSKAKRSLVGEIIVDRTIGKEVARRTMEKIWRVGKPLVFHEFRANCFIITFVNPGDTNRVLRGKPWLFDNHSFILRMFDGITQPNKINFEEEEFWVQLHNLPLACMNKIVRELIGSSVGKVVDVDVIEDGIIWESYLRVHVFCDLKKAVAIGRTVNL</sequence>
<dbReference type="InterPro" id="IPR040256">
    <property type="entry name" value="At4g02000-like"/>
</dbReference>
<name>A0A6P9E0G5_JUGRE</name>
<proteinExistence type="predicted"/>